<evidence type="ECO:0000256" key="1">
    <source>
        <dbReference type="SAM" id="Phobius"/>
    </source>
</evidence>
<feature type="transmembrane region" description="Helical" evidence="1">
    <location>
        <begin position="21"/>
        <end position="38"/>
    </location>
</feature>
<proteinExistence type="predicted"/>
<dbReference type="AlphaFoldDB" id="A0AAE1KIM1"/>
<keyword evidence="1" id="KW-1133">Transmembrane helix</keyword>
<comment type="caution">
    <text evidence="2">The sequence shown here is derived from an EMBL/GenBank/DDBJ whole genome shotgun (WGS) entry which is preliminary data.</text>
</comment>
<keyword evidence="3" id="KW-1185">Reference proteome</keyword>
<keyword evidence="1" id="KW-0472">Membrane</keyword>
<evidence type="ECO:0000313" key="3">
    <source>
        <dbReference type="Proteomes" id="UP001293593"/>
    </source>
</evidence>
<protein>
    <submittedName>
        <fullName evidence="2">Uncharacterized protein</fullName>
    </submittedName>
</protein>
<reference evidence="2" key="1">
    <citation type="submission" date="2023-10" db="EMBL/GenBank/DDBJ databases">
        <title>Chromosome-level genome of the transformable northern wattle, Acacia crassicarpa.</title>
        <authorList>
            <person name="Massaro I."/>
            <person name="Sinha N.R."/>
            <person name="Poethig S."/>
            <person name="Leichty A.R."/>
        </authorList>
    </citation>
    <scope>NUCLEOTIDE SEQUENCE</scope>
    <source>
        <strain evidence="2">Acra3RX</strain>
        <tissue evidence="2">Leaf</tissue>
    </source>
</reference>
<organism evidence="2 3">
    <name type="scientific">Acacia crassicarpa</name>
    <name type="common">northern wattle</name>
    <dbReference type="NCBI Taxonomy" id="499986"/>
    <lineage>
        <taxon>Eukaryota</taxon>
        <taxon>Viridiplantae</taxon>
        <taxon>Streptophyta</taxon>
        <taxon>Embryophyta</taxon>
        <taxon>Tracheophyta</taxon>
        <taxon>Spermatophyta</taxon>
        <taxon>Magnoliopsida</taxon>
        <taxon>eudicotyledons</taxon>
        <taxon>Gunneridae</taxon>
        <taxon>Pentapetalae</taxon>
        <taxon>rosids</taxon>
        <taxon>fabids</taxon>
        <taxon>Fabales</taxon>
        <taxon>Fabaceae</taxon>
        <taxon>Caesalpinioideae</taxon>
        <taxon>mimosoid clade</taxon>
        <taxon>Acacieae</taxon>
        <taxon>Acacia</taxon>
    </lineage>
</organism>
<sequence length="46" mass="5389">MLSSAAARKWRSKEISLGLKFVSYLFEFFIWFFVPQVTGCWESSAH</sequence>
<accession>A0AAE1KIM1</accession>
<name>A0AAE1KIM1_9FABA</name>
<dbReference type="Proteomes" id="UP001293593">
    <property type="component" value="Unassembled WGS sequence"/>
</dbReference>
<gene>
    <name evidence="2" type="ORF">QN277_019113</name>
</gene>
<evidence type="ECO:0000313" key="2">
    <source>
        <dbReference type="EMBL" id="KAK4276124.1"/>
    </source>
</evidence>
<keyword evidence="1" id="KW-0812">Transmembrane</keyword>
<dbReference type="EMBL" id="JAWXYG010000004">
    <property type="protein sequence ID" value="KAK4276124.1"/>
    <property type="molecule type" value="Genomic_DNA"/>
</dbReference>